<evidence type="ECO:0000256" key="5">
    <source>
        <dbReference type="ARBA" id="ARBA00023002"/>
    </source>
</evidence>
<keyword evidence="3" id="KW-0349">Heme</keyword>
<keyword evidence="2" id="KW-0575">Peroxidase</keyword>
<dbReference type="SUPFAM" id="SSF47571">
    <property type="entry name" value="Cloroperoxidase"/>
    <property type="match status" value="1"/>
</dbReference>
<keyword evidence="5" id="KW-0560">Oxidoreductase</keyword>
<evidence type="ECO:0000256" key="8">
    <source>
        <dbReference type="SAM" id="MobiDB-lite"/>
    </source>
</evidence>
<reference evidence="10" key="1">
    <citation type="submission" date="2021-10" db="EMBL/GenBank/DDBJ databases">
        <title>De novo Genome Assembly of Clathrus columnatus (Basidiomycota, Fungi) Using Illumina and Nanopore Sequence Data.</title>
        <authorList>
            <person name="Ogiso-Tanaka E."/>
            <person name="Itagaki H."/>
            <person name="Hosoya T."/>
            <person name="Hosaka K."/>
        </authorList>
    </citation>
    <scope>NUCLEOTIDE SEQUENCE</scope>
    <source>
        <strain evidence="10">MO-923</strain>
    </source>
</reference>
<evidence type="ECO:0000256" key="4">
    <source>
        <dbReference type="ARBA" id="ARBA00022723"/>
    </source>
</evidence>
<feature type="domain" description="Heme haloperoxidase family profile" evidence="9">
    <location>
        <begin position="122"/>
        <end position="345"/>
    </location>
</feature>
<keyword evidence="6" id="KW-0408">Iron</keyword>
<dbReference type="Gene3D" id="1.10.489.10">
    <property type="entry name" value="Chloroperoxidase-like"/>
    <property type="match status" value="1"/>
</dbReference>
<sequence length="377" mass="41575">MPGAIIVPSSSAFKTSSLSSPTKPIFSPVESVTSCPWASSPFPTDPLATTPLTSPTKTTMSPAQQCPFASSSPSPIRPSISTTLNNSQSSSPRPLTPLLSPVKSVHHCLYSPSPDSPIGNADPHRFIPPTPGSSRAPCPALNALANHGYLPRSGKQITFQDIIYAMKEGFGLSPAFALFMAAGSFALMKRWFGHPFDLHETAIHGLIEHNASLVHDDADLSKEVYCRDENGLVSYAPINVDPVLLRRFMKIASPLHPGGELVYTTENVAEYRVEREKETKIPDFLHQEIARAEFSMIIQIFGKEEDNGSGNWCVDEKIVVDFFTKQRFPEGWRPQRVLHLMDAAHCTDDIRNNMESIRKIQHKKTEGQSDQECTHLL</sequence>
<dbReference type="AlphaFoldDB" id="A0AAV5A013"/>
<dbReference type="PANTHER" id="PTHR33577">
    <property type="entry name" value="STERIGMATOCYSTIN BIOSYNTHESIS PEROXIDASE STCC-RELATED"/>
    <property type="match status" value="1"/>
</dbReference>
<evidence type="ECO:0000256" key="1">
    <source>
        <dbReference type="ARBA" id="ARBA00001970"/>
    </source>
</evidence>
<feature type="compositionally biased region" description="Low complexity" evidence="8">
    <location>
        <begin position="70"/>
        <end position="81"/>
    </location>
</feature>
<dbReference type="PROSITE" id="PS51405">
    <property type="entry name" value="HEME_HALOPEROXIDASE"/>
    <property type="match status" value="1"/>
</dbReference>
<protein>
    <recommendedName>
        <fullName evidence="9">Heme haloperoxidase family profile domain-containing protein</fullName>
    </recommendedName>
</protein>
<feature type="compositionally biased region" description="Low complexity" evidence="8">
    <location>
        <begin position="41"/>
        <end position="62"/>
    </location>
</feature>
<evidence type="ECO:0000256" key="6">
    <source>
        <dbReference type="ARBA" id="ARBA00023004"/>
    </source>
</evidence>
<keyword evidence="11" id="KW-1185">Reference proteome</keyword>
<dbReference type="PANTHER" id="PTHR33577:SF18">
    <property type="entry name" value="HEME HALOPEROXIDASE FAMILY PROFILE DOMAIN-CONTAINING PROTEIN"/>
    <property type="match status" value="1"/>
</dbReference>
<feature type="region of interest" description="Disordered" evidence="8">
    <location>
        <begin position="1"/>
        <end position="96"/>
    </location>
</feature>
<keyword evidence="4" id="KW-0479">Metal-binding</keyword>
<evidence type="ECO:0000256" key="3">
    <source>
        <dbReference type="ARBA" id="ARBA00022617"/>
    </source>
</evidence>
<evidence type="ECO:0000256" key="2">
    <source>
        <dbReference type="ARBA" id="ARBA00022559"/>
    </source>
</evidence>
<comment type="similarity">
    <text evidence="7">Belongs to the chloroperoxidase family.</text>
</comment>
<proteinExistence type="inferred from homology"/>
<evidence type="ECO:0000313" key="11">
    <source>
        <dbReference type="Proteomes" id="UP001050691"/>
    </source>
</evidence>
<feature type="compositionally biased region" description="Low complexity" evidence="8">
    <location>
        <begin position="9"/>
        <end position="20"/>
    </location>
</feature>
<dbReference type="Proteomes" id="UP001050691">
    <property type="component" value="Unassembled WGS sequence"/>
</dbReference>
<comment type="cofactor">
    <cofactor evidence="1">
        <name>heme b</name>
        <dbReference type="ChEBI" id="CHEBI:60344"/>
    </cofactor>
</comment>
<dbReference type="InterPro" id="IPR036851">
    <property type="entry name" value="Chloroperoxidase-like_sf"/>
</dbReference>
<dbReference type="EMBL" id="BPWL01000002">
    <property type="protein sequence ID" value="GJJ07982.1"/>
    <property type="molecule type" value="Genomic_DNA"/>
</dbReference>
<evidence type="ECO:0000256" key="7">
    <source>
        <dbReference type="ARBA" id="ARBA00025795"/>
    </source>
</evidence>
<organism evidence="10 11">
    <name type="scientific">Clathrus columnatus</name>
    <dbReference type="NCBI Taxonomy" id="1419009"/>
    <lineage>
        <taxon>Eukaryota</taxon>
        <taxon>Fungi</taxon>
        <taxon>Dikarya</taxon>
        <taxon>Basidiomycota</taxon>
        <taxon>Agaricomycotina</taxon>
        <taxon>Agaricomycetes</taxon>
        <taxon>Phallomycetidae</taxon>
        <taxon>Phallales</taxon>
        <taxon>Clathraceae</taxon>
        <taxon>Clathrus</taxon>
    </lineage>
</organism>
<dbReference type="InterPro" id="IPR000028">
    <property type="entry name" value="Chloroperoxidase"/>
</dbReference>
<evidence type="ECO:0000259" key="9">
    <source>
        <dbReference type="PROSITE" id="PS51405"/>
    </source>
</evidence>
<dbReference type="GO" id="GO:0004601">
    <property type="term" value="F:peroxidase activity"/>
    <property type="evidence" value="ECO:0007669"/>
    <property type="project" value="UniProtKB-KW"/>
</dbReference>
<comment type="caution">
    <text evidence="10">The sequence shown here is derived from an EMBL/GenBank/DDBJ whole genome shotgun (WGS) entry which is preliminary data.</text>
</comment>
<name>A0AAV5A013_9AGAM</name>
<evidence type="ECO:0000313" key="10">
    <source>
        <dbReference type="EMBL" id="GJJ07982.1"/>
    </source>
</evidence>
<accession>A0AAV5A013</accession>
<gene>
    <name evidence="10" type="ORF">Clacol_002189</name>
</gene>
<dbReference type="Pfam" id="PF01328">
    <property type="entry name" value="Peroxidase_2"/>
    <property type="match status" value="1"/>
</dbReference>
<dbReference type="GO" id="GO:0046872">
    <property type="term" value="F:metal ion binding"/>
    <property type="evidence" value="ECO:0007669"/>
    <property type="project" value="UniProtKB-KW"/>
</dbReference>